<dbReference type="RefSeq" id="WP_100705856.1">
    <property type="nucleotide sequence ID" value="NZ_NPDL01000003.1"/>
</dbReference>
<comment type="catalytic activity">
    <reaction evidence="7">
        <text>D-glycero-beta-D-manno-heptose 1-phosphate + ATP + H(+) = ADP-D-glycero-beta-D-manno-heptose + diphosphate</text>
        <dbReference type="Rhea" id="RHEA:27465"/>
        <dbReference type="ChEBI" id="CHEBI:15378"/>
        <dbReference type="ChEBI" id="CHEBI:30616"/>
        <dbReference type="ChEBI" id="CHEBI:33019"/>
        <dbReference type="ChEBI" id="CHEBI:59967"/>
        <dbReference type="ChEBI" id="CHEBI:61593"/>
        <dbReference type="EC" id="2.7.7.70"/>
    </reaction>
</comment>
<dbReference type="AlphaFoldDB" id="A0A2M9XEJ9"/>
<dbReference type="Gene3D" id="3.40.50.620">
    <property type="entry name" value="HUPs"/>
    <property type="match status" value="1"/>
</dbReference>
<keyword evidence="3 9" id="KW-0548">Nucleotidyltransferase</keyword>
<dbReference type="EC" id="2.7.7.70" evidence="1"/>
<dbReference type="OrthoDB" id="9802794at2"/>
<dbReference type="InterPro" id="IPR011914">
    <property type="entry name" value="RfaE_dom_II"/>
</dbReference>
<dbReference type="InterPro" id="IPR014729">
    <property type="entry name" value="Rossmann-like_a/b/a_fold"/>
</dbReference>
<dbReference type="InterPro" id="IPR050385">
    <property type="entry name" value="Archaeal_FAD_synthase"/>
</dbReference>
<sequence length="164" mass="18354">MKSSFSSCIEKIIPFHEAKNVSEKIRSNQKIVFTNGVFDLVHKGHLTYLSQARDLGDVLWVGINSDSSVKRLKGPERPVNPEEDRALLLSCLSFVDYISVFSEDTPLELISQVAPHIHVKGGDYDLEALPETPLVRKLGGEVKILPFVPGFSSTDLIRRIRQKP</sequence>
<evidence type="ECO:0000259" key="8">
    <source>
        <dbReference type="Pfam" id="PF01467"/>
    </source>
</evidence>
<evidence type="ECO:0000313" key="10">
    <source>
        <dbReference type="Proteomes" id="UP000232196"/>
    </source>
</evidence>
<feature type="domain" description="Cytidyltransferase-like" evidence="8">
    <location>
        <begin position="33"/>
        <end position="159"/>
    </location>
</feature>
<comment type="caution">
    <text evidence="9">The sequence shown here is derived from an EMBL/GenBank/DDBJ whole genome shotgun (WGS) entry which is preliminary data.</text>
</comment>
<dbReference type="PANTHER" id="PTHR43793:SF2">
    <property type="entry name" value="BIFUNCTIONAL PROTEIN HLDE"/>
    <property type="match status" value="1"/>
</dbReference>
<proteinExistence type="predicted"/>
<dbReference type="GO" id="GO:0016779">
    <property type="term" value="F:nucleotidyltransferase activity"/>
    <property type="evidence" value="ECO:0007669"/>
    <property type="project" value="UniProtKB-KW"/>
</dbReference>
<name>A0A2M9XEJ9_9LEPT</name>
<protein>
    <recommendedName>
        <fullName evidence="1">D-glycero-beta-D-manno-heptose 1-phosphate adenylyltransferase</fullName>
        <ecNumber evidence="1">2.7.7.70</ecNumber>
    </recommendedName>
</protein>
<dbReference type="InterPro" id="IPR004821">
    <property type="entry name" value="Cyt_trans-like"/>
</dbReference>
<keyword evidence="6" id="KW-0119">Carbohydrate metabolism</keyword>
<evidence type="ECO:0000256" key="1">
    <source>
        <dbReference type="ARBA" id="ARBA00012519"/>
    </source>
</evidence>
<keyword evidence="10" id="KW-1185">Reference proteome</keyword>
<dbReference type="GO" id="GO:0005524">
    <property type="term" value="F:ATP binding"/>
    <property type="evidence" value="ECO:0007669"/>
    <property type="project" value="UniProtKB-KW"/>
</dbReference>
<accession>A0A2M9XEJ9</accession>
<evidence type="ECO:0000313" key="9">
    <source>
        <dbReference type="EMBL" id="PJZ26059.1"/>
    </source>
</evidence>
<keyword evidence="5" id="KW-0067">ATP-binding</keyword>
<dbReference type="GO" id="GO:0016773">
    <property type="term" value="F:phosphotransferase activity, alcohol group as acceptor"/>
    <property type="evidence" value="ECO:0007669"/>
    <property type="project" value="InterPro"/>
</dbReference>
<evidence type="ECO:0000256" key="4">
    <source>
        <dbReference type="ARBA" id="ARBA00022741"/>
    </source>
</evidence>
<dbReference type="EMBL" id="NPDN01000003">
    <property type="protein sequence ID" value="PJZ26059.1"/>
    <property type="molecule type" value="Genomic_DNA"/>
</dbReference>
<evidence type="ECO:0000256" key="2">
    <source>
        <dbReference type="ARBA" id="ARBA00022679"/>
    </source>
</evidence>
<dbReference type="SUPFAM" id="SSF52374">
    <property type="entry name" value="Nucleotidylyl transferase"/>
    <property type="match status" value="1"/>
</dbReference>
<keyword evidence="4" id="KW-0547">Nucleotide-binding</keyword>
<evidence type="ECO:0000256" key="7">
    <source>
        <dbReference type="ARBA" id="ARBA00047428"/>
    </source>
</evidence>
<dbReference type="PANTHER" id="PTHR43793">
    <property type="entry name" value="FAD SYNTHASE"/>
    <property type="match status" value="1"/>
</dbReference>
<dbReference type="NCBIfam" id="TIGR00125">
    <property type="entry name" value="cyt_tran_rel"/>
    <property type="match status" value="1"/>
</dbReference>
<dbReference type="GO" id="GO:0005975">
    <property type="term" value="P:carbohydrate metabolic process"/>
    <property type="evidence" value="ECO:0007669"/>
    <property type="project" value="InterPro"/>
</dbReference>
<dbReference type="Proteomes" id="UP000232196">
    <property type="component" value="Unassembled WGS sequence"/>
</dbReference>
<evidence type="ECO:0000256" key="6">
    <source>
        <dbReference type="ARBA" id="ARBA00023277"/>
    </source>
</evidence>
<dbReference type="Pfam" id="PF01467">
    <property type="entry name" value="CTP_transf_like"/>
    <property type="match status" value="1"/>
</dbReference>
<reference evidence="9 10" key="1">
    <citation type="submission" date="2017-07" db="EMBL/GenBank/DDBJ databases">
        <title>Leptospira spp. isolated from tropical soils.</title>
        <authorList>
            <person name="Thibeaux R."/>
            <person name="Iraola G."/>
            <person name="Ferres I."/>
            <person name="Bierque E."/>
            <person name="Girault D."/>
            <person name="Soupe-Gilbert M.-E."/>
            <person name="Picardeau M."/>
            <person name="Goarant C."/>
        </authorList>
    </citation>
    <scope>NUCLEOTIDE SEQUENCE [LARGE SCALE GENOMIC DNA]</scope>
    <source>
        <strain evidence="9 10">MCA1-C-A1</strain>
    </source>
</reference>
<dbReference type="NCBIfam" id="TIGR02199">
    <property type="entry name" value="rfaE_dom_II"/>
    <property type="match status" value="1"/>
</dbReference>
<evidence type="ECO:0000256" key="3">
    <source>
        <dbReference type="ARBA" id="ARBA00022695"/>
    </source>
</evidence>
<organism evidence="9 10">
    <name type="scientific">Leptospira hartskeerlii</name>
    <dbReference type="NCBI Taxonomy" id="2023177"/>
    <lineage>
        <taxon>Bacteria</taxon>
        <taxon>Pseudomonadati</taxon>
        <taxon>Spirochaetota</taxon>
        <taxon>Spirochaetia</taxon>
        <taxon>Leptospirales</taxon>
        <taxon>Leptospiraceae</taxon>
        <taxon>Leptospira</taxon>
    </lineage>
</organism>
<evidence type="ECO:0000256" key="5">
    <source>
        <dbReference type="ARBA" id="ARBA00022840"/>
    </source>
</evidence>
<gene>
    <name evidence="9" type="primary">rfaE2</name>
    <name evidence="9" type="ORF">CH357_06035</name>
</gene>
<keyword evidence="2 9" id="KW-0808">Transferase</keyword>